<dbReference type="Gene3D" id="2.40.50.90">
    <property type="match status" value="1"/>
</dbReference>
<keyword evidence="1" id="KW-0540">Nuclease</keyword>
<reference evidence="1 2" key="1">
    <citation type="submission" date="2020-08" db="EMBL/GenBank/DDBJ databases">
        <title>Functional genomics of gut bacteria from endangered species of beetles.</title>
        <authorList>
            <person name="Carlos-Shanley C."/>
        </authorList>
    </citation>
    <scope>NUCLEOTIDE SEQUENCE [LARGE SCALE GENOMIC DNA]</scope>
    <source>
        <strain evidence="1 2">S00245</strain>
    </source>
</reference>
<dbReference type="SUPFAM" id="SSF50199">
    <property type="entry name" value="Staphylococcal nuclease"/>
    <property type="match status" value="1"/>
</dbReference>
<sequence>MIAVIIVSAVTFILFNVARDMAPVRVDTAAGERFRCSVLSVYDGDGPIACSEVDRDGQPVLIRLRGIETREVDDTCHQFDLCPDASGLAAKAELTRLAAGRLDCMSYGPTSFGRVGALCRNAKGADLSCAMLKSGMAARWPQYDPEGRLVACQPKKVIR</sequence>
<comment type="caution">
    <text evidence="1">The sequence shown here is derived from an EMBL/GenBank/DDBJ whole genome shotgun (WGS) entry which is preliminary data.</text>
</comment>
<keyword evidence="1" id="KW-0378">Hydrolase</keyword>
<protein>
    <submittedName>
        <fullName evidence="1">Endonuclease YncB(Thermonuclease family)</fullName>
    </submittedName>
</protein>
<name>A0A7W7KC29_9SPHN</name>
<dbReference type="EMBL" id="JACHLR010000016">
    <property type="protein sequence ID" value="MBB4860082.1"/>
    <property type="molecule type" value="Genomic_DNA"/>
</dbReference>
<dbReference type="InterPro" id="IPR035437">
    <property type="entry name" value="SNase_OB-fold_sf"/>
</dbReference>
<accession>A0A7W7KC29</accession>
<keyword evidence="2" id="KW-1185">Reference proteome</keyword>
<dbReference type="AlphaFoldDB" id="A0A7W7KC29"/>
<keyword evidence="1" id="KW-0255">Endonuclease</keyword>
<evidence type="ECO:0000313" key="1">
    <source>
        <dbReference type="EMBL" id="MBB4860082.1"/>
    </source>
</evidence>
<dbReference type="RefSeq" id="WP_184248168.1">
    <property type="nucleotide sequence ID" value="NZ_JACHLR010000016.1"/>
</dbReference>
<organism evidence="1 2">
    <name type="scientific">Novosphingobium chloroacetimidivorans</name>
    <dbReference type="NCBI Taxonomy" id="1428314"/>
    <lineage>
        <taxon>Bacteria</taxon>
        <taxon>Pseudomonadati</taxon>
        <taxon>Pseudomonadota</taxon>
        <taxon>Alphaproteobacteria</taxon>
        <taxon>Sphingomonadales</taxon>
        <taxon>Sphingomonadaceae</taxon>
        <taxon>Novosphingobium</taxon>
    </lineage>
</organism>
<proteinExistence type="predicted"/>
<gene>
    <name evidence="1" type="ORF">HNO88_003420</name>
</gene>
<evidence type="ECO:0000313" key="2">
    <source>
        <dbReference type="Proteomes" id="UP000555448"/>
    </source>
</evidence>
<dbReference type="GO" id="GO:0004519">
    <property type="term" value="F:endonuclease activity"/>
    <property type="evidence" value="ECO:0007669"/>
    <property type="project" value="UniProtKB-KW"/>
</dbReference>
<dbReference type="Proteomes" id="UP000555448">
    <property type="component" value="Unassembled WGS sequence"/>
</dbReference>